<reference evidence="4 5" key="1">
    <citation type="submission" date="2023-10" db="EMBL/GenBank/DDBJ databases">
        <title>Screening of Alkalihalobacillus lindianensis BZ-TG-R113 and Its Alleviation of Salt Stress on Rapeseed Growth.</title>
        <authorList>
            <person name="Zhao B."/>
            <person name="Guo T."/>
        </authorList>
    </citation>
    <scope>NUCLEOTIDE SEQUENCE [LARGE SCALE GENOMIC DNA]</scope>
    <source>
        <strain evidence="4 5">BZ-TG-R113</strain>
    </source>
</reference>
<dbReference type="InterPro" id="IPR000792">
    <property type="entry name" value="Tscrpt_reg_LuxR_C"/>
</dbReference>
<dbReference type="SUPFAM" id="SSF46894">
    <property type="entry name" value="C-terminal effector domain of the bipartite response regulators"/>
    <property type="match status" value="1"/>
</dbReference>
<dbReference type="Proteomes" id="UP001287282">
    <property type="component" value="Unassembled WGS sequence"/>
</dbReference>
<keyword evidence="2" id="KW-0804">Transcription</keyword>
<accession>A0ABU3XAF1</accession>
<name>A0ABU3XAF1_9BACI</name>
<proteinExistence type="predicted"/>
<dbReference type="EMBL" id="JAWJBA010000002">
    <property type="protein sequence ID" value="MDV2684288.1"/>
    <property type="molecule type" value="Genomic_DNA"/>
</dbReference>
<organism evidence="4 5">
    <name type="scientific">Alkalihalophilus lindianensis</name>
    <dbReference type="NCBI Taxonomy" id="1630542"/>
    <lineage>
        <taxon>Bacteria</taxon>
        <taxon>Bacillati</taxon>
        <taxon>Bacillota</taxon>
        <taxon>Bacilli</taxon>
        <taxon>Bacillales</taxon>
        <taxon>Bacillaceae</taxon>
        <taxon>Alkalihalophilus</taxon>
    </lineage>
</organism>
<sequence>MSVSSTKESITFITTDTSLPPKIKEDVEEPNQSELSFYVIDQIEEVDDVFKRLKQDSKKYSSQCRKYIWVISKQNQRLAKEILNYEQASIIAIENEQFKQSVHSALKHYPYLDLPFQKEILQTVAKHTKPPKSTDLTVCLEGYTQFNQTEKDIICHLLRGKTAEQIAELTFNSIHTINNNIVKIKRKLNVSSKVEIITYFVKKNRGM</sequence>
<comment type="caution">
    <text evidence="4">The sequence shown here is derived from an EMBL/GenBank/DDBJ whole genome shotgun (WGS) entry which is preliminary data.</text>
</comment>
<dbReference type="RefSeq" id="WP_317121527.1">
    <property type="nucleotide sequence ID" value="NZ_JAWJBA010000002.1"/>
</dbReference>
<dbReference type="Pfam" id="PF00196">
    <property type="entry name" value="GerE"/>
    <property type="match status" value="1"/>
</dbReference>
<evidence type="ECO:0000256" key="2">
    <source>
        <dbReference type="ARBA" id="ARBA00023163"/>
    </source>
</evidence>
<feature type="domain" description="HTH luxR-type" evidence="3">
    <location>
        <begin position="143"/>
        <end position="200"/>
    </location>
</feature>
<dbReference type="InterPro" id="IPR016032">
    <property type="entry name" value="Sig_transdc_resp-reg_C-effctor"/>
</dbReference>
<keyword evidence="1" id="KW-0805">Transcription regulation</keyword>
<evidence type="ECO:0000313" key="4">
    <source>
        <dbReference type="EMBL" id="MDV2684288.1"/>
    </source>
</evidence>
<dbReference type="Gene3D" id="1.10.10.10">
    <property type="entry name" value="Winged helix-like DNA-binding domain superfamily/Winged helix DNA-binding domain"/>
    <property type="match status" value="1"/>
</dbReference>
<evidence type="ECO:0000313" key="5">
    <source>
        <dbReference type="Proteomes" id="UP001287282"/>
    </source>
</evidence>
<keyword evidence="5" id="KW-1185">Reference proteome</keyword>
<protein>
    <submittedName>
        <fullName evidence="4">LuxR C-terminal-related transcriptional regulator</fullName>
    </submittedName>
</protein>
<gene>
    <name evidence="4" type="ORF">RYX56_07895</name>
</gene>
<dbReference type="SMART" id="SM00421">
    <property type="entry name" value="HTH_LUXR"/>
    <property type="match status" value="1"/>
</dbReference>
<dbReference type="InterPro" id="IPR036388">
    <property type="entry name" value="WH-like_DNA-bd_sf"/>
</dbReference>
<evidence type="ECO:0000256" key="1">
    <source>
        <dbReference type="ARBA" id="ARBA00023015"/>
    </source>
</evidence>
<evidence type="ECO:0000259" key="3">
    <source>
        <dbReference type="SMART" id="SM00421"/>
    </source>
</evidence>